<dbReference type="PROSITE" id="PS50082">
    <property type="entry name" value="WD_REPEATS_2"/>
    <property type="match status" value="2"/>
</dbReference>
<dbReference type="PROSITE" id="PS50294">
    <property type="entry name" value="WD_REPEATS_REGION"/>
    <property type="match status" value="2"/>
</dbReference>
<feature type="compositionally biased region" description="Basic and acidic residues" evidence="4">
    <location>
        <begin position="108"/>
        <end position="117"/>
    </location>
</feature>
<feature type="compositionally biased region" description="Polar residues" evidence="4">
    <location>
        <begin position="88"/>
        <end position="107"/>
    </location>
</feature>
<evidence type="ECO:0000256" key="4">
    <source>
        <dbReference type="SAM" id="MobiDB-lite"/>
    </source>
</evidence>
<dbReference type="Proteomes" id="UP000009168">
    <property type="component" value="Unassembled WGS sequence"/>
</dbReference>
<dbReference type="InterPro" id="IPR019775">
    <property type="entry name" value="WD40_repeat_CS"/>
</dbReference>
<keyword evidence="6" id="KW-1185">Reference proteome</keyword>
<evidence type="ECO:0000256" key="1">
    <source>
        <dbReference type="ARBA" id="ARBA00022574"/>
    </source>
</evidence>
<accession>I7M9V6</accession>
<name>I7M9V6_TETTS</name>
<dbReference type="Pfam" id="PF00400">
    <property type="entry name" value="WD40"/>
    <property type="match status" value="2"/>
</dbReference>
<feature type="region of interest" description="Disordered" evidence="4">
    <location>
        <begin position="37"/>
        <end position="132"/>
    </location>
</feature>
<dbReference type="EMBL" id="GG662512">
    <property type="protein sequence ID" value="EAS02900.1"/>
    <property type="molecule type" value="Genomic_DNA"/>
</dbReference>
<proteinExistence type="predicted"/>
<dbReference type="OMA" id="KGDQYIT"/>
<dbReference type="eggNOG" id="KOG0772">
    <property type="taxonomic scope" value="Eukaryota"/>
</dbReference>
<dbReference type="GO" id="GO:0005634">
    <property type="term" value="C:nucleus"/>
    <property type="evidence" value="ECO:0007669"/>
    <property type="project" value="TreeGrafter"/>
</dbReference>
<gene>
    <name evidence="5" type="ORF">TTHERM_00492530</name>
</gene>
<evidence type="ECO:0000256" key="3">
    <source>
        <dbReference type="PROSITE-ProRule" id="PRU00221"/>
    </source>
</evidence>
<dbReference type="InterPro" id="IPR036322">
    <property type="entry name" value="WD40_repeat_dom_sf"/>
</dbReference>
<dbReference type="Gene3D" id="2.130.10.10">
    <property type="entry name" value="YVTN repeat-like/Quinoprotein amine dehydrogenase"/>
    <property type="match status" value="2"/>
</dbReference>
<evidence type="ECO:0000313" key="5">
    <source>
        <dbReference type="EMBL" id="EAS02900.1"/>
    </source>
</evidence>
<dbReference type="HOGENOM" id="CLU_014033_1_2_1"/>
<dbReference type="InterPro" id="IPR020472">
    <property type="entry name" value="WD40_PAC1"/>
</dbReference>
<dbReference type="KEGG" id="tet:TTHERM_00492530"/>
<feature type="compositionally biased region" description="Acidic residues" evidence="4">
    <location>
        <begin position="123"/>
        <end position="132"/>
    </location>
</feature>
<dbReference type="PANTHER" id="PTHR16017:SF0">
    <property type="entry name" value="WD REPEAT-CONTAINING PROTEIN 70"/>
    <property type="match status" value="1"/>
</dbReference>
<dbReference type="GeneID" id="7843241"/>
<dbReference type="PROSITE" id="PS00678">
    <property type="entry name" value="WD_REPEATS_1"/>
    <property type="match status" value="1"/>
</dbReference>
<organism evidence="5 6">
    <name type="scientific">Tetrahymena thermophila (strain SB210)</name>
    <dbReference type="NCBI Taxonomy" id="312017"/>
    <lineage>
        <taxon>Eukaryota</taxon>
        <taxon>Sar</taxon>
        <taxon>Alveolata</taxon>
        <taxon>Ciliophora</taxon>
        <taxon>Intramacronucleata</taxon>
        <taxon>Oligohymenophorea</taxon>
        <taxon>Hymenostomatida</taxon>
        <taxon>Tetrahymenina</taxon>
        <taxon>Tetrahymenidae</taxon>
        <taxon>Tetrahymena</taxon>
    </lineage>
</organism>
<dbReference type="InterPro" id="IPR001680">
    <property type="entry name" value="WD40_rpt"/>
</dbReference>
<dbReference type="InParanoid" id="I7M9V6"/>
<dbReference type="RefSeq" id="XP_001023145.1">
    <property type="nucleotide sequence ID" value="XM_001023145.3"/>
</dbReference>
<dbReference type="SMART" id="SM00320">
    <property type="entry name" value="WD40"/>
    <property type="match status" value="7"/>
</dbReference>
<sequence length="668" mass="75460">MSDYENYLKSQKEKIKEIGIEAFQRVDKSATQIQKVIQQSKNPIQQNAIGPARPPVGAEYSESSSSEDEDDDVLKNDPIFKQAMMQKSLKQQQVGGNTNQRQQISNGKSDKEEEIKSKSQNSDSDDDDSDNEEINQRDMISKSQQMHKDITNLQDLFPISLEATLKGHQKKVTTLTIDQSGSRLASGANDYFLRLWDFNGMNQDMNSFRVLEPLEGHPIKALSFNSNSQNLLVVGGGPQICLVSRDGRKGNVSIKGDMYITDMAKTKGHVSSVNSGVFHPLEFNIFATGSLDATVRIWDSEKKLHGIEQQMTHVNIIKCTDQKGTKTEVDKIQYSKDGKIIMIGTQDGSLQGYSTQICHRPAFCMRGAHAAKNEYGGIHFFKDNFKLVTRNCDGTLKLWDLRNFKKPINYVDNLPSYSPGPSVCLSPDEKYILTGSSTSNHIKERDSFLYLYDSTTLDEVAKIKVGEDSITDMIWHPQLNQIIFGVGENIQIYFDQQKSKKGALNCISKKSRQVSIEDLHNNKPVISPHALPLFKESYSYNPQKQLKKIRTNPIVSHKPEQPQLGHSKGGQINNQSTITQFLMNTLNSAPSNREDAQQALLKMQEQADKNPMFITNAYKETQPEAVLDVEDRVKELEEQKFLQKIKEICPSCGLKICTCKNRYKFEYK</sequence>
<dbReference type="SUPFAM" id="SSF50978">
    <property type="entry name" value="WD40 repeat-like"/>
    <property type="match status" value="1"/>
</dbReference>
<keyword evidence="1 3" id="KW-0853">WD repeat</keyword>
<feature type="repeat" description="WD" evidence="3">
    <location>
        <begin position="266"/>
        <end position="299"/>
    </location>
</feature>
<dbReference type="STRING" id="312017.I7M9V6"/>
<reference evidence="6" key="1">
    <citation type="journal article" date="2006" name="PLoS Biol.">
        <title>Macronuclear genome sequence of the ciliate Tetrahymena thermophila, a model eukaryote.</title>
        <authorList>
            <person name="Eisen J.A."/>
            <person name="Coyne R.S."/>
            <person name="Wu M."/>
            <person name="Wu D."/>
            <person name="Thiagarajan M."/>
            <person name="Wortman J.R."/>
            <person name="Badger J.H."/>
            <person name="Ren Q."/>
            <person name="Amedeo P."/>
            <person name="Jones K.M."/>
            <person name="Tallon L.J."/>
            <person name="Delcher A.L."/>
            <person name="Salzberg S.L."/>
            <person name="Silva J.C."/>
            <person name="Haas B.J."/>
            <person name="Majoros W.H."/>
            <person name="Farzad M."/>
            <person name="Carlton J.M."/>
            <person name="Smith R.K. Jr."/>
            <person name="Garg J."/>
            <person name="Pearlman R.E."/>
            <person name="Karrer K.M."/>
            <person name="Sun L."/>
            <person name="Manning G."/>
            <person name="Elde N.C."/>
            <person name="Turkewitz A.P."/>
            <person name="Asai D.J."/>
            <person name="Wilkes D.E."/>
            <person name="Wang Y."/>
            <person name="Cai H."/>
            <person name="Collins K."/>
            <person name="Stewart B.A."/>
            <person name="Lee S.R."/>
            <person name="Wilamowska K."/>
            <person name="Weinberg Z."/>
            <person name="Ruzzo W.L."/>
            <person name="Wloga D."/>
            <person name="Gaertig J."/>
            <person name="Frankel J."/>
            <person name="Tsao C.-C."/>
            <person name="Gorovsky M.A."/>
            <person name="Keeling P.J."/>
            <person name="Waller R.F."/>
            <person name="Patron N.J."/>
            <person name="Cherry J.M."/>
            <person name="Stover N.A."/>
            <person name="Krieger C.J."/>
            <person name="del Toro C."/>
            <person name="Ryder H.F."/>
            <person name="Williamson S.C."/>
            <person name="Barbeau R.A."/>
            <person name="Hamilton E.P."/>
            <person name="Orias E."/>
        </authorList>
    </citation>
    <scope>NUCLEOTIDE SEQUENCE [LARGE SCALE GENOMIC DNA]</scope>
    <source>
        <strain evidence="6">SB210</strain>
    </source>
</reference>
<evidence type="ECO:0000313" key="6">
    <source>
        <dbReference type="Proteomes" id="UP000009168"/>
    </source>
</evidence>
<dbReference type="OrthoDB" id="10264376at2759"/>
<feature type="repeat" description="WD" evidence="3">
    <location>
        <begin position="165"/>
        <end position="206"/>
    </location>
</feature>
<dbReference type="AlphaFoldDB" id="I7M9V6"/>
<feature type="compositionally biased region" description="Polar residues" evidence="4">
    <location>
        <begin position="37"/>
        <end position="48"/>
    </location>
</feature>
<dbReference type="InterPro" id="IPR015943">
    <property type="entry name" value="WD40/YVTN_repeat-like_dom_sf"/>
</dbReference>
<protein>
    <submittedName>
        <fullName evidence="5">WD domain, G-beta repeat protein</fullName>
    </submittedName>
</protein>
<keyword evidence="2" id="KW-0677">Repeat</keyword>
<dbReference type="GO" id="GO:0035861">
    <property type="term" value="C:site of double-strand break"/>
    <property type="evidence" value="ECO:0007669"/>
    <property type="project" value="TreeGrafter"/>
</dbReference>
<dbReference type="PRINTS" id="PR00320">
    <property type="entry name" value="GPROTEINBRPT"/>
</dbReference>
<dbReference type="PANTHER" id="PTHR16017">
    <property type="entry name" value="GASTRULATION DEFECTIVE PROTEIN 1-RELATED"/>
    <property type="match status" value="1"/>
</dbReference>
<evidence type="ECO:0000256" key="2">
    <source>
        <dbReference type="ARBA" id="ARBA00022737"/>
    </source>
</evidence>
<dbReference type="InterPro" id="IPR051858">
    <property type="entry name" value="WD_repeat_GAD-1"/>
</dbReference>